<dbReference type="Proteomes" id="UP000277890">
    <property type="component" value="Unassembled WGS sequence"/>
</dbReference>
<proteinExistence type="predicted"/>
<reference evidence="1 2" key="1">
    <citation type="submission" date="2018-11" db="EMBL/GenBank/DDBJ databases">
        <title>Species Designations Belie Phenotypic and Genotypic Heterogeneity in Oral Streptococci.</title>
        <authorList>
            <person name="Velsko I."/>
        </authorList>
    </citation>
    <scope>NUCLEOTIDE SEQUENCE [LARGE SCALE GENOMIC DNA]</scope>
    <source>
        <strain evidence="1 2">A54</strain>
    </source>
</reference>
<evidence type="ECO:0008006" key="3">
    <source>
        <dbReference type="Google" id="ProtNLM"/>
    </source>
</evidence>
<sequence length="112" mass="12747">MGRIKGITVILIDKVKTGQDDFGHSVFEDREIEVENVLVQPTSTDDKVSQLNLTGKVAVYTLAIPKGDTHNWEDREVLFFGQRWRTFGIPTEGIESLIPLDWNKKVTVERYG</sequence>
<dbReference type="EMBL" id="RJPQ01000005">
    <property type="protein sequence ID" value="RSJ86104.1"/>
    <property type="molecule type" value="Genomic_DNA"/>
</dbReference>
<accession>A0A428GUX5</accession>
<dbReference type="RefSeq" id="WP_125371332.1">
    <property type="nucleotide sequence ID" value="NZ_RJPO01000005.1"/>
</dbReference>
<dbReference type="AlphaFoldDB" id="A0A428GUX5"/>
<gene>
    <name evidence="1" type="ORF">D8794_05160</name>
</gene>
<comment type="caution">
    <text evidence="1">The sequence shown here is derived from an EMBL/GenBank/DDBJ whole genome shotgun (WGS) entry which is preliminary data.</text>
</comment>
<evidence type="ECO:0000313" key="1">
    <source>
        <dbReference type="EMBL" id="RSJ86104.1"/>
    </source>
</evidence>
<name>A0A428GUX5_STRCR</name>
<organism evidence="1 2">
    <name type="scientific">Streptococcus cristatus</name>
    <dbReference type="NCBI Taxonomy" id="45634"/>
    <lineage>
        <taxon>Bacteria</taxon>
        <taxon>Bacillati</taxon>
        <taxon>Bacillota</taxon>
        <taxon>Bacilli</taxon>
        <taxon>Lactobacillales</taxon>
        <taxon>Streptococcaceae</taxon>
        <taxon>Streptococcus</taxon>
    </lineage>
</organism>
<protein>
    <recommendedName>
        <fullName evidence="3">Phage protein</fullName>
    </recommendedName>
</protein>
<evidence type="ECO:0000313" key="2">
    <source>
        <dbReference type="Proteomes" id="UP000277890"/>
    </source>
</evidence>